<dbReference type="EMBL" id="ML170205">
    <property type="protein sequence ID" value="TDL18701.1"/>
    <property type="molecule type" value="Genomic_DNA"/>
</dbReference>
<feature type="compositionally biased region" description="Polar residues" evidence="1">
    <location>
        <begin position="136"/>
        <end position="151"/>
    </location>
</feature>
<sequence>MGGNNLIWHIQRRSHGKYLIRSCTDGLFVRCAPVPKEKGAIYVDREAFDWDIQQVPSSVHPDCYLISSSLKPQFVWSLPDDQEGSWVVFTLSVTNGRLWWQFERAADAETRQIDLTNASGATLSQPHDSDPFARPNVSSSLKDFSNQQHYM</sequence>
<keyword evidence="3" id="KW-1185">Reference proteome</keyword>
<proteinExistence type="predicted"/>
<evidence type="ECO:0000313" key="2">
    <source>
        <dbReference type="EMBL" id="TDL18701.1"/>
    </source>
</evidence>
<reference evidence="2 3" key="1">
    <citation type="submission" date="2018-06" db="EMBL/GenBank/DDBJ databases">
        <title>A transcriptomic atlas of mushroom development highlights an independent origin of complex multicellularity.</title>
        <authorList>
            <consortium name="DOE Joint Genome Institute"/>
            <person name="Krizsan K."/>
            <person name="Almasi E."/>
            <person name="Merenyi Z."/>
            <person name="Sahu N."/>
            <person name="Viragh M."/>
            <person name="Koszo T."/>
            <person name="Mondo S."/>
            <person name="Kiss B."/>
            <person name="Balint B."/>
            <person name="Kues U."/>
            <person name="Barry K."/>
            <person name="Hegedus J.C."/>
            <person name="Henrissat B."/>
            <person name="Johnson J."/>
            <person name="Lipzen A."/>
            <person name="Ohm R."/>
            <person name="Nagy I."/>
            <person name="Pangilinan J."/>
            <person name="Yan J."/>
            <person name="Xiong Y."/>
            <person name="Grigoriev I.V."/>
            <person name="Hibbett D.S."/>
            <person name="Nagy L.G."/>
        </authorList>
    </citation>
    <scope>NUCLEOTIDE SEQUENCE [LARGE SCALE GENOMIC DNA]</scope>
    <source>
        <strain evidence="2 3">SZMC22713</strain>
    </source>
</reference>
<gene>
    <name evidence="2" type="ORF">BD410DRAFT_842716</name>
</gene>
<dbReference type="AlphaFoldDB" id="A0A4Y7PUJ6"/>
<evidence type="ECO:0000313" key="3">
    <source>
        <dbReference type="Proteomes" id="UP000294933"/>
    </source>
</evidence>
<accession>A0A4Y7PUJ6</accession>
<name>A0A4Y7PUJ6_9AGAM</name>
<evidence type="ECO:0008006" key="4">
    <source>
        <dbReference type="Google" id="ProtNLM"/>
    </source>
</evidence>
<protein>
    <recommendedName>
        <fullName evidence="4">Ricin B lectin domain-containing protein</fullName>
    </recommendedName>
</protein>
<evidence type="ECO:0000256" key="1">
    <source>
        <dbReference type="SAM" id="MobiDB-lite"/>
    </source>
</evidence>
<organism evidence="2 3">
    <name type="scientific">Rickenella mellea</name>
    <dbReference type="NCBI Taxonomy" id="50990"/>
    <lineage>
        <taxon>Eukaryota</taxon>
        <taxon>Fungi</taxon>
        <taxon>Dikarya</taxon>
        <taxon>Basidiomycota</taxon>
        <taxon>Agaricomycotina</taxon>
        <taxon>Agaricomycetes</taxon>
        <taxon>Hymenochaetales</taxon>
        <taxon>Rickenellaceae</taxon>
        <taxon>Rickenella</taxon>
    </lineage>
</organism>
<dbReference type="Gene3D" id="2.80.10.50">
    <property type="match status" value="1"/>
</dbReference>
<dbReference type="VEuPathDB" id="FungiDB:BD410DRAFT_842716"/>
<feature type="region of interest" description="Disordered" evidence="1">
    <location>
        <begin position="119"/>
        <end position="151"/>
    </location>
</feature>
<dbReference type="Proteomes" id="UP000294933">
    <property type="component" value="Unassembled WGS sequence"/>
</dbReference>